<evidence type="ECO:0000256" key="1">
    <source>
        <dbReference type="SAM" id="MobiDB-lite"/>
    </source>
</evidence>
<comment type="caution">
    <text evidence="2">The sequence shown here is derived from an EMBL/GenBank/DDBJ whole genome shotgun (WGS) entry which is preliminary data.</text>
</comment>
<organism evidence="2 3">
    <name type="scientific">Coccomyxa viridis</name>
    <dbReference type="NCBI Taxonomy" id="1274662"/>
    <lineage>
        <taxon>Eukaryota</taxon>
        <taxon>Viridiplantae</taxon>
        <taxon>Chlorophyta</taxon>
        <taxon>core chlorophytes</taxon>
        <taxon>Trebouxiophyceae</taxon>
        <taxon>Trebouxiophyceae incertae sedis</taxon>
        <taxon>Coccomyxaceae</taxon>
        <taxon>Coccomyxa</taxon>
    </lineage>
</organism>
<evidence type="ECO:0000313" key="2">
    <source>
        <dbReference type="EMBL" id="CAL5229298.1"/>
    </source>
</evidence>
<reference evidence="2 3" key="1">
    <citation type="submission" date="2024-06" db="EMBL/GenBank/DDBJ databases">
        <authorList>
            <person name="Kraege A."/>
            <person name="Thomma B."/>
        </authorList>
    </citation>
    <scope>NUCLEOTIDE SEQUENCE [LARGE SCALE GENOMIC DNA]</scope>
</reference>
<evidence type="ECO:0000313" key="3">
    <source>
        <dbReference type="Proteomes" id="UP001497392"/>
    </source>
</evidence>
<feature type="region of interest" description="Disordered" evidence="1">
    <location>
        <begin position="81"/>
        <end position="120"/>
    </location>
</feature>
<protein>
    <submittedName>
        <fullName evidence="2">G12596 protein</fullName>
    </submittedName>
</protein>
<feature type="compositionally biased region" description="Basic and acidic residues" evidence="1">
    <location>
        <begin position="81"/>
        <end position="106"/>
    </location>
</feature>
<dbReference type="EMBL" id="CAXHTA020000020">
    <property type="protein sequence ID" value="CAL5229298.1"/>
    <property type="molecule type" value="Genomic_DNA"/>
</dbReference>
<dbReference type="Proteomes" id="UP001497392">
    <property type="component" value="Unassembled WGS sequence"/>
</dbReference>
<proteinExistence type="predicted"/>
<name>A0ABP1GG94_9CHLO</name>
<gene>
    <name evidence="2" type="primary">g12596</name>
    <name evidence="2" type="ORF">VP750_LOCUS11204</name>
</gene>
<keyword evidence="3" id="KW-1185">Reference proteome</keyword>
<sequence>MQLLQSTPCTAPFTVGSMAMSSARRGLACRAQATRKQDGAVRYEGLSRRQASGALFAAFSLAAIQGPVHAANAFLSPEARSKELAKKESRRKAELKEKYAKMRASEGGEPAPSSPEQSSG</sequence>
<accession>A0ABP1GG94</accession>